<evidence type="ECO:0000313" key="3">
    <source>
        <dbReference type="Proteomes" id="UP001154114"/>
    </source>
</evidence>
<dbReference type="AlphaFoldDB" id="A0A9P0BUX2"/>
<reference evidence="2" key="1">
    <citation type="submission" date="2021-12" db="EMBL/GenBank/DDBJ databases">
        <authorList>
            <person name="King R."/>
        </authorList>
    </citation>
    <scope>NUCLEOTIDE SEQUENCE</scope>
</reference>
<dbReference type="Proteomes" id="UP001154114">
    <property type="component" value="Chromosome 25"/>
</dbReference>
<feature type="compositionally biased region" description="Basic and acidic residues" evidence="1">
    <location>
        <begin position="595"/>
        <end position="626"/>
    </location>
</feature>
<feature type="compositionally biased region" description="Polar residues" evidence="1">
    <location>
        <begin position="133"/>
        <end position="149"/>
    </location>
</feature>
<keyword evidence="3" id="KW-1185">Reference proteome</keyword>
<protein>
    <submittedName>
        <fullName evidence="2">Uncharacterized protein</fullName>
    </submittedName>
</protein>
<gene>
    <name evidence="2" type="ORF">CINC_LOCUS8237</name>
</gene>
<sequence length="626" mass="70081">MSIFNELLPKINEISKVFTKNFNEDLKAVFECFDKFEEEFQNGRGKAREKTAKDKNPMTTLQSIHEDEDEPIKPVETTNTKGRSSKKSDETGRSSTESNSDKPGRASKKRGKNEVDGMSSPEQDKRQKRNASVKAQSIISKQVNVNLTQKLRREDPDRASSRRRNEDDKENSEPVPNIQIKEEKASLPPEPMDTDTLPLDVEVKQEADKDEIAMPPPAMPVPKPRKAAAKEKDDASEEEPSGKRRTTRTRKQTDTAPPPAGSRSTRASSRSARHTDAEEAPPPEPRPKRTRAKKKVSEPPAEVEPQTPQESLPASPTEKPRPKRTRRGQKAADKPEKQNTTPVPVEPTISPKEERKSEPEISSPILQKEIPKKGKKDPVVELTRMNLDEIDALDKTRVLPQVGDMDKTVVLPNGVYSHTPVTPKNVRNMNETVVIEASARETIVIEKPKNQIMDSTVVLDKDPRPTNLTDDNSLLTDDSDSPEMHTPPKQQPPALPSSAVKEKVQQFEELASRVTRTKTRAMAKKAEEQTETHTPPDKTIKPVLSAETLNKMNNMIFNGKAPQISSSASKPRAIPTPTTKCHIPASTSKLSGINRAREAEELKREREDARKKKEAMLEAKRELQKR</sequence>
<feature type="compositionally biased region" description="Low complexity" evidence="1">
    <location>
        <begin position="466"/>
        <end position="476"/>
    </location>
</feature>
<evidence type="ECO:0000256" key="1">
    <source>
        <dbReference type="SAM" id="MobiDB-lite"/>
    </source>
</evidence>
<feature type="compositionally biased region" description="Low complexity" evidence="1">
    <location>
        <begin position="261"/>
        <end position="270"/>
    </location>
</feature>
<dbReference type="EMBL" id="LR824028">
    <property type="protein sequence ID" value="CAH0598416.1"/>
    <property type="molecule type" value="Genomic_DNA"/>
</dbReference>
<feature type="region of interest" description="Disordered" evidence="1">
    <location>
        <begin position="561"/>
        <end position="626"/>
    </location>
</feature>
<organism evidence="2 3">
    <name type="scientific">Chrysodeixis includens</name>
    <name type="common">Soybean looper</name>
    <name type="synonym">Pseudoplusia includens</name>
    <dbReference type="NCBI Taxonomy" id="689277"/>
    <lineage>
        <taxon>Eukaryota</taxon>
        <taxon>Metazoa</taxon>
        <taxon>Ecdysozoa</taxon>
        <taxon>Arthropoda</taxon>
        <taxon>Hexapoda</taxon>
        <taxon>Insecta</taxon>
        <taxon>Pterygota</taxon>
        <taxon>Neoptera</taxon>
        <taxon>Endopterygota</taxon>
        <taxon>Lepidoptera</taxon>
        <taxon>Glossata</taxon>
        <taxon>Ditrysia</taxon>
        <taxon>Noctuoidea</taxon>
        <taxon>Noctuidae</taxon>
        <taxon>Plusiinae</taxon>
        <taxon>Chrysodeixis</taxon>
    </lineage>
</organism>
<dbReference type="OrthoDB" id="6123at2759"/>
<feature type="region of interest" description="Disordered" evidence="1">
    <location>
        <begin position="40"/>
        <end position="377"/>
    </location>
</feature>
<feature type="compositionally biased region" description="Basic and acidic residues" evidence="1">
    <location>
        <begin position="524"/>
        <end position="540"/>
    </location>
</feature>
<feature type="region of interest" description="Disordered" evidence="1">
    <location>
        <begin position="456"/>
        <end position="540"/>
    </location>
</feature>
<feature type="compositionally biased region" description="Basic and acidic residues" evidence="1">
    <location>
        <begin position="201"/>
        <end position="212"/>
    </location>
</feature>
<feature type="compositionally biased region" description="Basic and acidic residues" evidence="1">
    <location>
        <begin position="151"/>
        <end position="167"/>
    </location>
</feature>
<evidence type="ECO:0000313" key="2">
    <source>
        <dbReference type="EMBL" id="CAH0598416.1"/>
    </source>
</evidence>
<accession>A0A9P0BUX2</accession>
<name>A0A9P0BUX2_CHRIL</name>
<feature type="compositionally biased region" description="Basic and acidic residues" evidence="1">
    <location>
        <begin position="46"/>
        <end position="56"/>
    </location>
</feature>
<proteinExistence type="predicted"/>